<evidence type="ECO:0000256" key="13">
    <source>
        <dbReference type="SAM" id="MobiDB-lite"/>
    </source>
</evidence>
<dbReference type="GO" id="GO:0003779">
    <property type="term" value="F:actin binding"/>
    <property type="evidence" value="ECO:0007669"/>
    <property type="project" value="UniProtKB-KW"/>
</dbReference>
<keyword evidence="6" id="KW-0524">Neurogenesis</keyword>
<dbReference type="PROSITE" id="PS50105">
    <property type="entry name" value="SAM_DOMAIN"/>
    <property type="match status" value="1"/>
</dbReference>
<dbReference type="GO" id="GO:0120025">
    <property type="term" value="C:plasma membrane bounded cell projection"/>
    <property type="evidence" value="ECO:0007669"/>
    <property type="project" value="UniProtKB-ARBA"/>
</dbReference>
<feature type="compositionally biased region" description="Polar residues" evidence="13">
    <location>
        <begin position="597"/>
        <end position="612"/>
    </location>
</feature>
<accession>A0A815P184</accession>
<evidence type="ECO:0000256" key="5">
    <source>
        <dbReference type="ARBA" id="ARBA00022782"/>
    </source>
</evidence>
<dbReference type="GO" id="GO:0045202">
    <property type="term" value="C:synapse"/>
    <property type="evidence" value="ECO:0007669"/>
    <property type="project" value="UniProtKB-SubCell"/>
</dbReference>
<sequence length="828" mass="94715">MANILIHSAIPSPLTNTDSASNFIVDTPTETSHTDNNKYNGHVTRLRNIFTEHSLMANKLNSDDYPLLTNIHPTNYHETKENFQTLNDPSICNNAPLMTTKAMANKHQEHNHNTSAQSMSSTLSNRSYDVVSNPPNEDAPPYAIINRRYSNAEQHYDYPSDTILKLKKHQRDENDPKNEQITTRFLPFNVLKRMDHLNTVFVKPTKIEQSLPKLIFQDNNNNNNNNNNNTKQEQLKTVENPIFHEAVCAHVDDRSSTPLFYEKPGLPETSDDTLSNDTRRVKFSNAPIRVYPTYSPSEYDRRNEDINPFAAAAEYELEKRIEKMNIFTVEVEKGPDGLGISVLGMGVGADSGLEKLGIFVKSLNPQGIIAKDGRIQVGDQIIEVNGQSLVGVTHACATNVLKTTSGVVKFIIGREKEPEKSEIFALIQRSLQLDQQHEDISDTFQQYHDAYYEQNFHDVEDEEEPTDEKMSNEFEIEILKQCYESLERTLDNTEKEKQQYQQLYLQAQKDLKQIEEKYFQATILIKDLQDRDTKLRQQQIEISERQDKHIKELMKKIEELEKVIATTVKSENSLSSLKTTEMTASYPSDVSDRTAFRSRTSSGQNPMTLSSTRIPSLSLEKILTRSQQDLEPLSIRTTTITNNKSSDQLDRSSPIHKRPLIKACTINVPSMHVSTPSLGEISNDSYMIDNKFGTTRDLTMEKTRTQGFSSDEYIEIKDWTTDQCIQWLTIERLTSFIPTFLNRNIDGEKLLVLDGSKMKAMGIKSSKDRDQLKTKIKELKNLELNRLRERLLTQPSLSQRSGRSEKKSRSSSLTKIKERRFFSSSFGK</sequence>
<evidence type="ECO:0000256" key="3">
    <source>
        <dbReference type="ARBA" id="ARBA00022490"/>
    </source>
</evidence>
<dbReference type="PANTHER" id="PTHR16154">
    <property type="entry name" value="NEURABIN"/>
    <property type="match status" value="1"/>
</dbReference>
<keyword evidence="5" id="KW-0221">Differentiation</keyword>
<evidence type="ECO:0000313" key="18">
    <source>
        <dbReference type="Proteomes" id="UP000663832"/>
    </source>
</evidence>
<evidence type="ECO:0000256" key="1">
    <source>
        <dbReference type="ARBA" id="ARBA00004245"/>
    </source>
</evidence>
<feature type="region of interest" description="Disordered" evidence="13">
    <location>
        <begin position="793"/>
        <end position="816"/>
    </location>
</feature>
<dbReference type="AlphaFoldDB" id="A0A815P184"/>
<dbReference type="Proteomes" id="UP000663877">
    <property type="component" value="Unassembled WGS sequence"/>
</dbReference>
<dbReference type="Pfam" id="PF07647">
    <property type="entry name" value="SAM_2"/>
    <property type="match status" value="1"/>
</dbReference>
<name>A0A815P184_9BILA</name>
<proteinExistence type="predicted"/>
<keyword evidence="3" id="KW-0963">Cytoplasm</keyword>
<evidence type="ECO:0000256" key="11">
    <source>
        <dbReference type="ARBA" id="ARBA00034103"/>
    </source>
</evidence>
<protein>
    <recommendedName>
        <fullName evidence="19">Neurabin-1-like protein</fullName>
    </recommendedName>
</protein>
<evidence type="ECO:0000259" key="15">
    <source>
        <dbReference type="PROSITE" id="PS50106"/>
    </source>
</evidence>
<keyword evidence="9" id="KW-0009">Actin-binding</keyword>
<feature type="domain" description="PDZ" evidence="15">
    <location>
        <begin position="328"/>
        <end position="416"/>
    </location>
</feature>
<evidence type="ECO:0000313" key="16">
    <source>
        <dbReference type="EMBL" id="CAF0999826.1"/>
    </source>
</evidence>
<dbReference type="InterPro" id="IPR036034">
    <property type="entry name" value="PDZ_sf"/>
</dbReference>
<dbReference type="EMBL" id="CAJNOI010000071">
    <property type="protein sequence ID" value="CAF0999826.1"/>
    <property type="molecule type" value="Genomic_DNA"/>
</dbReference>
<evidence type="ECO:0000259" key="14">
    <source>
        <dbReference type="PROSITE" id="PS50105"/>
    </source>
</evidence>
<dbReference type="InterPro" id="IPR013761">
    <property type="entry name" value="SAM/pointed_sf"/>
</dbReference>
<keyword evidence="4" id="KW-0597">Phosphoprotein</keyword>
<dbReference type="InterPro" id="IPR040645">
    <property type="entry name" value="Neurabin-1/2_PDZ"/>
</dbReference>
<feature type="region of interest" description="Disordered" evidence="13">
    <location>
        <begin position="585"/>
        <end position="612"/>
    </location>
</feature>
<evidence type="ECO:0000256" key="2">
    <source>
        <dbReference type="ARBA" id="ARBA00022473"/>
    </source>
</evidence>
<dbReference type="SUPFAM" id="SSF47769">
    <property type="entry name" value="SAM/Pointed domain"/>
    <property type="match status" value="1"/>
</dbReference>
<evidence type="ECO:0000256" key="6">
    <source>
        <dbReference type="ARBA" id="ARBA00022902"/>
    </source>
</evidence>
<dbReference type="OrthoDB" id="62701at2759"/>
<dbReference type="GO" id="GO:0005856">
    <property type="term" value="C:cytoskeleton"/>
    <property type="evidence" value="ECO:0007669"/>
    <property type="project" value="UniProtKB-SubCell"/>
</dbReference>
<evidence type="ECO:0000256" key="4">
    <source>
        <dbReference type="ARBA" id="ARBA00022553"/>
    </source>
</evidence>
<dbReference type="Gene3D" id="1.10.150.50">
    <property type="entry name" value="Transcription Factor, Ets-1"/>
    <property type="match status" value="1"/>
</dbReference>
<feature type="coiled-coil region" evidence="12">
    <location>
        <begin position="476"/>
        <end position="570"/>
    </location>
</feature>
<keyword evidence="8 12" id="KW-0175">Coiled coil</keyword>
<feature type="domain" description="SAM" evidence="14">
    <location>
        <begin position="719"/>
        <end position="782"/>
    </location>
</feature>
<comment type="subcellular location">
    <subcellularLocation>
        <location evidence="1">Cytoplasm</location>
        <location evidence="1">Cytoskeleton</location>
    </subcellularLocation>
    <subcellularLocation>
        <location evidence="11">Synapse</location>
    </subcellularLocation>
</comment>
<evidence type="ECO:0000256" key="8">
    <source>
        <dbReference type="ARBA" id="ARBA00023054"/>
    </source>
</evidence>
<keyword evidence="2" id="KW-0217">Developmental protein</keyword>
<dbReference type="PROSITE" id="PS50106">
    <property type="entry name" value="PDZ"/>
    <property type="match status" value="1"/>
</dbReference>
<dbReference type="InterPro" id="IPR001478">
    <property type="entry name" value="PDZ"/>
</dbReference>
<evidence type="ECO:0000313" key="17">
    <source>
        <dbReference type="EMBL" id="CAF1440302.1"/>
    </source>
</evidence>
<dbReference type="SUPFAM" id="SSF50156">
    <property type="entry name" value="PDZ domain-like"/>
    <property type="match status" value="1"/>
</dbReference>
<dbReference type="InterPro" id="IPR043446">
    <property type="entry name" value="Neurabin-like"/>
</dbReference>
<feature type="region of interest" description="Disordered" evidence="13">
    <location>
        <begin position="107"/>
        <end position="142"/>
    </location>
</feature>
<organism evidence="17 18">
    <name type="scientific">Adineta steineri</name>
    <dbReference type="NCBI Taxonomy" id="433720"/>
    <lineage>
        <taxon>Eukaryota</taxon>
        <taxon>Metazoa</taxon>
        <taxon>Spiralia</taxon>
        <taxon>Gnathifera</taxon>
        <taxon>Rotifera</taxon>
        <taxon>Eurotatoria</taxon>
        <taxon>Bdelloidea</taxon>
        <taxon>Adinetida</taxon>
        <taxon>Adinetidae</taxon>
        <taxon>Adineta</taxon>
    </lineage>
</organism>
<evidence type="ECO:0008006" key="19">
    <source>
        <dbReference type="Google" id="ProtNLM"/>
    </source>
</evidence>
<keyword evidence="10" id="KW-0206">Cytoskeleton</keyword>
<reference evidence="17" key="1">
    <citation type="submission" date="2021-02" db="EMBL/GenBank/DDBJ databases">
        <authorList>
            <person name="Nowell W R."/>
        </authorList>
    </citation>
    <scope>NUCLEOTIDE SEQUENCE</scope>
</reference>
<dbReference type="GO" id="GO:0030154">
    <property type="term" value="P:cell differentiation"/>
    <property type="evidence" value="ECO:0007669"/>
    <property type="project" value="UniProtKB-KW"/>
</dbReference>
<evidence type="ECO:0000256" key="10">
    <source>
        <dbReference type="ARBA" id="ARBA00023212"/>
    </source>
</evidence>
<comment type="caution">
    <text evidence="17">The sequence shown here is derived from an EMBL/GenBank/DDBJ whole genome shotgun (WGS) entry which is preliminary data.</text>
</comment>
<dbReference type="Pfam" id="PF17817">
    <property type="entry name" value="PDZ_5"/>
    <property type="match status" value="1"/>
</dbReference>
<evidence type="ECO:0000256" key="9">
    <source>
        <dbReference type="ARBA" id="ARBA00023203"/>
    </source>
</evidence>
<dbReference type="SMART" id="SM00454">
    <property type="entry name" value="SAM"/>
    <property type="match status" value="1"/>
</dbReference>
<evidence type="ECO:0000256" key="7">
    <source>
        <dbReference type="ARBA" id="ARBA00023018"/>
    </source>
</evidence>
<dbReference type="GO" id="GO:0007399">
    <property type="term" value="P:nervous system development"/>
    <property type="evidence" value="ECO:0007669"/>
    <property type="project" value="UniProtKB-KW"/>
</dbReference>
<feature type="compositionally biased region" description="Polar residues" evidence="13">
    <location>
        <begin position="113"/>
        <end position="127"/>
    </location>
</feature>
<dbReference type="FunFam" id="2.30.42.10:FF:000010">
    <property type="entry name" value="Neurabin-1 isoform 1"/>
    <property type="match status" value="1"/>
</dbReference>
<evidence type="ECO:0000256" key="12">
    <source>
        <dbReference type="SAM" id="Coils"/>
    </source>
</evidence>
<dbReference type="PANTHER" id="PTHR16154:SF6">
    <property type="entry name" value="SPINOPHILIN, ISOFORM J"/>
    <property type="match status" value="1"/>
</dbReference>
<dbReference type="Gene3D" id="2.30.42.10">
    <property type="match status" value="1"/>
</dbReference>
<dbReference type="InterPro" id="IPR001660">
    <property type="entry name" value="SAM"/>
</dbReference>
<gene>
    <name evidence="16" type="ORF">BJG266_LOCUS15868</name>
    <name evidence="17" type="ORF">QVE165_LOCUS39570</name>
</gene>
<keyword evidence="7" id="KW-0770">Synapse</keyword>
<keyword evidence="18" id="KW-1185">Reference proteome</keyword>
<dbReference type="EMBL" id="CAJNOM010000441">
    <property type="protein sequence ID" value="CAF1440302.1"/>
    <property type="molecule type" value="Genomic_DNA"/>
</dbReference>
<dbReference type="SMART" id="SM00228">
    <property type="entry name" value="PDZ"/>
    <property type="match status" value="1"/>
</dbReference>
<dbReference type="Pfam" id="PF00595">
    <property type="entry name" value="PDZ"/>
    <property type="match status" value="1"/>
</dbReference>
<dbReference type="Proteomes" id="UP000663832">
    <property type="component" value="Unassembled WGS sequence"/>
</dbReference>